<evidence type="ECO:0000313" key="3">
    <source>
        <dbReference type="Proteomes" id="UP000284403"/>
    </source>
</evidence>
<keyword evidence="3" id="KW-1185">Reference proteome</keyword>
<gene>
    <name evidence="2" type="ORF">Tco025E_07322</name>
</gene>
<dbReference type="AlphaFoldDB" id="A0A3R7NVW9"/>
<evidence type="ECO:0000313" key="2">
    <source>
        <dbReference type="EMBL" id="RNF08561.1"/>
    </source>
</evidence>
<dbReference type="GeneID" id="40320933"/>
<dbReference type="OrthoDB" id="278821at2759"/>
<proteinExistence type="predicted"/>
<feature type="non-terminal residue" evidence="2">
    <location>
        <position position="541"/>
    </location>
</feature>
<feature type="region of interest" description="Disordered" evidence="1">
    <location>
        <begin position="456"/>
        <end position="541"/>
    </location>
</feature>
<feature type="region of interest" description="Disordered" evidence="1">
    <location>
        <begin position="1"/>
        <end position="20"/>
    </location>
</feature>
<organism evidence="2 3">
    <name type="scientific">Trypanosoma conorhini</name>
    <dbReference type="NCBI Taxonomy" id="83891"/>
    <lineage>
        <taxon>Eukaryota</taxon>
        <taxon>Discoba</taxon>
        <taxon>Euglenozoa</taxon>
        <taxon>Kinetoplastea</taxon>
        <taxon>Metakinetoplastina</taxon>
        <taxon>Trypanosomatida</taxon>
        <taxon>Trypanosomatidae</taxon>
        <taxon>Trypanosoma</taxon>
    </lineage>
</organism>
<name>A0A3R7NVW9_9TRYP</name>
<feature type="compositionally biased region" description="Polar residues" evidence="1">
    <location>
        <begin position="1"/>
        <end position="11"/>
    </location>
</feature>
<sequence>MAANTGAPQQHEQAEKQPCQQNIQENCLTLRGMGEDAGALPRIFSTTPKRRRRFSTKGALQQLQERALRSSRRSGTGSGGSLPRLRSIEAAVDGSGRMEVIVIHSKEILRLSKMFGVSPEHVREVAFAAQGERGLMQAILCSEAEYREMQGESPPPSGQRNRSGSLCGSEFSPRLQYGSKHAVREIMKLLSLPPAREGDVIQVLNASHGDAQRALSVLQEMFEGEGGAPAKGAVQLAESMSEQDVTKLQMYMNLLGTSLDDTRAEALHTEFPERPMRDIEDALRLTDGDLTQARLYLEQVPAQKASRERLEAAIAPPEGEAGRGMALRCPRRRSSVVSIASPPFSSSLDPVFARVGRSGATVPRSRAASTPCPSANALPGVEPTFHEKRQSTPEWGGAATWSLATPAEMPEMMPQVAGAPLMEKRKRLGSVHALNSPEDEVDDDQLSPRSAAAIACAFSPPSGRRKSDNRKFVSSGSALPQSPPPPPSGSAAKPGPPAPAGLPPPPPPPPPSGSAAKPGPPAPAGLPPPPPPPPSGSAAKP</sequence>
<protein>
    <submittedName>
        <fullName evidence="2">Formin</fullName>
    </submittedName>
</protein>
<feature type="region of interest" description="Disordered" evidence="1">
    <location>
        <begin position="40"/>
        <end position="83"/>
    </location>
</feature>
<evidence type="ECO:0000256" key="1">
    <source>
        <dbReference type="SAM" id="MobiDB-lite"/>
    </source>
</evidence>
<dbReference type="Proteomes" id="UP000284403">
    <property type="component" value="Unassembled WGS sequence"/>
</dbReference>
<feature type="compositionally biased region" description="Pro residues" evidence="1">
    <location>
        <begin position="481"/>
        <end position="535"/>
    </location>
</feature>
<dbReference type="RefSeq" id="XP_029225870.1">
    <property type="nucleotide sequence ID" value="XM_029374188.1"/>
</dbReference>
<feature type="region of interest" description="Disordered" evidence="1">
    <location>
        <begin position="147"/>
        <end position="170"/>
    </location>
</feature>
<accession>A0A3R7NVW9</accession>
<comment type="caution">
    <text evidence="2">The sequence shown here is derived from an EMBL/GenBank/DDBJ whole genome shotgun (WGS) entry which is preliminary data.</text>
</comment>
<dbReference type="EMBL" id="MKKU01000533">
    <property type="protein sequence ID" value="RNF08561.1"/>
    <property type="molecule type" value="Genomic_DNA"/>
</dbReference>
<reference evidence="2 3" key="1">
    <citation type="journal article" date="2018" name="BMC Genomics">
        <title>Genomic comparison of Trypanosoma conorhini and Trypanosoma rangeli to Trypanosoma cruzi strains of high and low virulence.</title>
        <authorList>
            <person name="Bradwell K.R."/>
            <person name="Koparde V.N."/>
            <person name="Matveyev A.V."/>
            <person name="Serrano M.G."/>
            <person name="Alves J.M."/>
            <person name="Parikh H."/>
            <person name="Huang B."/>
            <person name="Lee V."/>
            <person name="Espinosa-Alvarez O."/>
            <person name="Ortiz P.A."/>
            <person name="Costa-Martins A.G."/>
            <person name="Teixeira M.M."/>
            <person name="Buck G.A."/>
        </authorList>
    </citation>
    <scope>NUCLEOTIDE SEQUENCE [LARGE SCALE GENOMIC DNA]</scope>
    <source>
        <strain evidence="2 3">025E</strain>
    </source>
</reference>
<feature type="region of interest" description="Disordered" evidence="1">
    <location>
        <begin position="360"/>
        <end position="395"/>
    </location>
</feature>